<dbReference type="SUPFAM" id="SSF160544">
    <property type="entry name" value="EscU C-terminal domain-like"/>
    <property type="match status" value="1"/>
</dbReference>
<evidence type="ECO:0000313" key="1">
    <source>
        <dbReference type="EMBL" id="SFV52990.1"/>
    </source>
</evidence>
<organism evidence="1">
    <name type="scientific">hydrothermal vent metagenome</name>
    <dbReference type="NCBI Taxonomy" id="652676"/>
    <lineage>
        <taxon>unclassified sequences</taxon>
        <taxon>metagenomes</taxon>
        <taxon>ecological metagenomes</taxon>
    </lineage>
</organism>
<reference evidence="1" key="1">
    <citation type="submission" date="2016-10" db="EMBL/GenBank/DDBJ databases">
        <authorList>
            <person name="de Groot N.N."/>
        </authorList>
    </citation>
    <scope>NUCLEOTIDE SEQUENCE</scope>
</reference>
<accession>A0A1W1BHG8</accession>
<gene>
    <name evidence="1" type="ORF">MNB_SM-6-359</name>
</gene>
<dbReference type="EMBL" id="FPHK01000005">
    <property type="protein sequence ID" value="SFV52990.1"/>
    <property type="molecule type" value="Genomic_DNA"/>
</dbReference>
<keyword evidence="1" id="KW-0966">Cell projection</keyword>
<name>A0A1W1BHG8_9ZZZZ</name>
<keyword evidence="1" id="KW-0282">Flagellum</keyword>
<dbReference type="GO" id="GO:0009306">
    <property type="term" value="P:protein secretion"/>
    <property type="evidence" value="ECO:0007669"/>
    <property type="project" value="InterPro"/>
</dbReference>
<dbReference type="PANTHER" id="PTHR30531">
    <property type="entry name" value="FLAGELLAR BIOSYNTHETIC PROTEIN FLHB"/>
    <property type="match status" value="1"/>
</dbReference>
<dbReference type="InterPro" id="IPR006135">
    <property type="entry name" value="T3SS_substrate_exporter"/>
</dbReference>
<dbReference type="Pfam" id="PF01312">
    <property type="entry name" value="Bac_export_2"/>
    <property type="match status" value="1"/>
</dbReference>
<sequence>MKEKAVALKYDDKKDAAPKVTAKGEGKTAKKIIELAKENKIPIKKDEDLIELLSKVELDHEVPQEMYKAVAEVFSFIYKITK</sequence>
<dbReference type="Gene3D" id="3.40.1690.10">
    <property type="entry name" value="secretion proteins EscU"/>
    <property type="match status" value="1"/>
</dbReference>
<dbReference type="AlphaFoldDB" id="A0A1W1BHG8"/>
<keyword evidence="1" id="KW-0969">Cilium</keyword>
<protein>
    <submittedName>
        <fullName evidence="1">Flagellar biosynthesis protein FlhB</fullName>
    </submittedName>
</protein>
<dbReference type="GO" id="GO:0005886">
    <property type="term" value="C:plasma membrane"/>
    <property type="evidence" value="ECO:0007669"/>
    <property type="project" value="TreeGrafter"/>
</dbReference>
<dbReference type="InterPro" id="IPR029025">
    <property type="entry name" value="T3SS_substrate_exporter_C"/>
</dbReference>
<proteinExistence type="predicted"/>
<dbReference type="PANTHER" id="PTHR30531:SF12">
    <property type="entry name" value="FLAGELLAR BIOSYNTHETIC PROTEIN FLHB"/>
    <property type="match status" value="1"/>
</dbReference>